<dbReference type="PANTHER" id="PTHR43649">
    <property type="entry name" value="ARABINOSE-BINDING PROTEIN-RELATED"/>
    <property type="match status" value="1"/>
</dbReference>
<dbReference type="EMBL" id="FOLB01000002">
    <property type="protein sequence ID" value="SFB84332.1"/>
    <property type="molecule type" value="Genomic_DNA"/>
</dbReference>
<organism evidence="3 4">
    <name type="scientific">Nocardioides terrae</name>
    <dbReference type="NCBI Taxonomy" id="574651"/>
    <lineage>
        <taxon>Bacteria</taxon>
        <taxon>Bacillati</taxon>
        <taxon>Actinomycetota</taxon>
        <taxon>Actinomycetes</taxon>
        <taxon>Propionibacteriales</taxon>
        <taxon>Nocardioidaceae</taxon>
        <taxon>Nocardioides</taxon>
    </lineage>
</organism>
<gene>
    <name evidence="3" type="ORF">SAMN04487968_1022</name>
</gene>
<feature type="chain" id="PRO_5039135675" evidence="2">
    <location>
        <begin position="33"/>
        <end position="434"/>
    </location>
</feature>
<proteinExistence type="predicted"/>
<dbReference type="Pfam" id="PF13416">
    <property type="entry name" value="SBP_bac_8"/>
    <property type="match status" value="1"/>
</dbReference>
<feature type="signal peptide" evidence="2">
    <location>
        <begin position="1"/>
        <end position="32"/>
    </location>
</feature>
<dbReference type="PANTHER" id="PTHR43649:SF32">
    <property type="entry name" value="SUGAR BINDING SECRETED PROTEIN"/>
    <property type="match status" value="1"/>
</dbReference>
<evidence type="ECO:0000256" key="2">
    <source>
        <dbReference type="SAM" id="SignalP"/>
    </source>
</evidence>
<feature type="region of interest" description="Disordered" evidence="1">
    <location>
        <begin position="415"/>
        <end position="434"/>
    </location>
</feature>
<keyword evidence="2" id="KW-0732">Signal</keyword>
<reference evidence="3 4" key="1">
    <citation type="submission" date="2016-10" db="EMBL/GenBank/DDBJ databases">
        <authorList>
            <person name="de Groot N.N."/>
        </authorList>
    </citation>
    <scope>NUCLEOTIDE SEQUENCE [LARGE SCALE GENOMIC DNA]</scope>
    <source>
        <strain evidence="3 4">CGMCC 1.7056</strain>
    </source>
</reference>
<dbReference type="Gene3D" id="3.40.190.10">
    <property type="entry name" value="Periplasmic binding protein-like II"/>
    <property type="match status" value="1"/>
</dbReference>
<sequence length="434" mass="47049">MRIPNPGSARRSSLARKGLAVAAATAMVVGLAACGSSDGDSSASQKSLDKNEKLTITTFGEFGYDKLIDEWNSGDHPFKVEQRKIGKWDDWKVELTTKLQAGNGLPDVVAVEGDMIPAIVQNADSFVDLSGPDVDGRWLKFKSDAATTDDGKLVGYATDAGPEGVCYRKDLFAKAGLPTDRAEVAKLMTTWDDYFALGDKYVKAMPKSKWFDSSSGIAQAMLNQVEFPFEKADNTIDISSPELRKVYDTVTKEHLNLSTRNKIWEADWTASFQNDGFATIMCPGWMRANIETNANGTGTWDIADAFPGGGGNWGGSYLTVPTQSKHQEQAKEFAAWITAPEQQAKAFEAAGNFPSQVKALDDPAVTGFTTPLFGDAPYGQILSNRAKAITVQPHHGPKYSDILGEFQAAIDRVDEGSAKPDDSWKKFQDAVGAM</sequence>
<dbReference type="InterPro" id="IPR050490">
    <property type="entry name" value="Bact_solute-bd_prot1"/>
</dbReference>
<evidence type="ECO:0000313" key="4">
    <source>
        <dbReference type="Proteomes" id="UP000198832"/>
    </source>
</evidence>
<protein>
    <submittedName>
        <fullName evidence="3">Cellobiose-binding protein</fullName>
    </submittedName>
</protein>
<evidence type="ECO:0000313" key="3">
    <source>
        <dbReference type="EMBL" id="SFB84332.1"/>
    </source>
</evidence>
<dbReference type="InterPro" id="IPR006059">
    <property type="entry name" value="SBP"/>
</dbReference>
<feature type="compositionally biased region" description="Basic and acidic residues" evidence="1">
    <location>
        <begin position="415"/>
        <end position="428"/>
    </location>
</feature>
<name>A0A1I1ECM4_9ACTN</name>
<dbReference type="Proteomes" id="UP000198832">
    <property type="component" value="Unassembled WGS sequence"/>
</dbReference>
<dbReference type="PROSITE" id="PS51257">
    <property type="entry name" value="PROKAR_LIPOPROTEIN"/>
    <property type="match status" value="1"/>
</dbReference>
<dbReference type="STRING" id="574651.SAMN04487968_1022"/>
<dbReference type="RefSeq" id="WP_217645214.1">
    <property type="nucleotide sequence ID" value="NZ_FOLB01000002.1"/>
</dbReference>
<dbReference type="AlphaFoldDB" id="A0A1I1ECM4"/>
<accession>A0A1I1ECM4</accession>
<keyword evidence="4" id="KW-1185">Reference proteome</keyword>
<dbReference type="SUPFAM" id="SSF53850">
    <property type="entry name" value="Periplasmic binding protein-like II"/>
    <property type="match status" value="1"/>
</dbReference>
<evidence type="ECO:0000256" key="1">
    <source>
        <dbReference type="SAM" id="MobiDB-lite"/>
    </source>
</evidence>